<gene>
    <name evidence="2" type="ORF">PVAND_014661</name>
</gene>
<dbReference type="SUPFAM" id="SSF52058">
    <property type="entry name" value="L domain-like"/>
    <property type="match status" value="1"/>
</dbReference>
<name>A0A9J6BAC6_POLVA</name>
<comment type="caution">
    <text evidence="2">The sequence shown here is derived from an EMBL/GenBank/DDBJ whole genome shotgun (WGS) entry which is preliminary data.</text>
</comment>
<dbReference type="AlphaFoldDB" id="A0A9J6BAC6"/>
<dbReference type="InterPro" id="IPR001611">
    <property type="entry name" value="Leu-rich_rpt"/>
</dbReference>
<evidence type="ECO:0000313" key="2">
    <source>
        <dbReference type="EMBL" id="KAG5666645.1"/>
    </source>
</evidence>
<dbReference type="OrthoDB" id="2013775at2759"/>
<dbReference type="EMBL" id="JADBJN010000004">
    <property type="protein sequence ID" value="KAG5666645.1"/>
    <property type="molecule type" value="Genomic_DNA"/>
</dbReference>
<feature type="chain" id="PRO_5039955284" evidence="1">
    <location>
        <begin position="17"/>
        <end position="183"/>
    </location>
</feature>
<dbReference type="Gene3D" id="3.80.10.10">
    <property type="entry name" value="Ribonuclease Inhibitor"/>
    <property type="match status" value="1"/>
</dbReference>
<sequence>MMKLIFLISVLKLASSSDRQVTIDCNFQISSGWHIFDDLYTCEVTSISSNIIEPNTLITGISGNHLDGKMNQNVEAVRFKELTVNYFPVGLQKFFPNLIAISILSSHLKEIKQSDLFPFPQLKYLNLYDNDLRIIRNNLFEFTEHLEVIGLHYNDIKDVDLKTFDKLKKLKYLWLIELNNDRI</sequence>
<keyword evidence="3" id="KW-1185">Reference proteome</keyword>
<dbReference type="InterPro" id="IPR032675">
    <property type="entry name" value="LRR_dom_sf"/>
</dbReference>
<keyword evidence="1" id="KW-0732">Signal</keyword>
<dbReference type="Proteomes" id="UP001107558">
    <property type="component" value="Chromosome 4"/>
</dbReference>
<proteinExistence type="predicted"/>
<evidence type="ECO:0000313" key="3">
    <source>
        <dbReference type="Proteomes" id="UP001107558"/>
    </source>
</evidence>
<organism evidence="2 3">
    <name type="scientific">Polypedilum vanderplanki</name>
    <name type="common">Sleeping chironomid midge</name>
    <dbReference type="NCBI Taxonomy" id="319348"/>
    <lineage>
        <taxon>Eukaryota</taxon>
        <taxon>Metazoa</taxon>
        <taxon>Ecdysozoa</taxon>
        <taxon>Arthropoda</taxon>
        <taxon>Hexapoda</taxon>
        <taxon>Insecta</taxon>
        <taxon>Pterygota</taxon>
        <taxon>Neoptera</taxon>
        <taxon>Endopterygota</taxon>
        <taxon>Diptera</taxon>
        <taxon>Nematocera</taxon>
        <taxon>Chironomoidea</taxon>
        <taxon>Chironomidae</taxon>
        <taxon>Chironominae</taxon>
        <taxon>Polypedilum</taxon>
        <taxon>Polypedilum</taxon>
    </lineage>
</organism>
<evidence type="ECO:0000256" key="1">
    <source>
        <dbReference type="SAM" id="SignalP"/>
    </source>
</evidence>
<dbReference type="Pfam" id="PF13855">
    <property type="entry name" value="LRR_8"/>
    <property type="match status" value="1"/>
</dbReference>
<accession>A0A9J6BAC6</accession>
<feature type="signal peptide" evidence="1">
    <location>
        <begin position="1"/>
        <end position="16"/>
    </location>
</feature>
<reference evidence="2" key="1">
    <citation type="submission" date="2021-03" db="EMBL/GenBank/DDBJ databases">
        <title>Chromosome level genome of the anhydrobiotic midge Polypedilum vanderplanki.</title>
        <authorList>
            <person name="Yoshida Y."/>
            <person name="Kikawada T."/>
            <person name="Gusev O."/>
        </authorList>
    </citation>
    <scope>NUCLEOTIDE SEQUENCE</scope>
    <source>
        <strain evidence="2">NIAS01</strain>
        <tissue evidence="2">Whole body or cell culture</tissue>
    </source>
</reference>
<protein>
    <submittedName>
        <fullName evidence="2">Uncharacterized protein</fullName>
    </submittedName>
</protein>